<feature type="compositionally biased region" description="Acidic residues" evidence="1">
    <location>
        <begin position="354"/>
        <end position="364"/>
    </location>
</feature>
<proteinExistence type="predicted"/>
<evidence type="ECO:0000313" key="3">
    <source>
        <dbReference type="Proteomes" id="UP000824469"/>
    </source>
</evidence>
<dbReference type="OMA" id="PIASNCE"/>
<feature type="compositionally biased region" description="Gly residues" evidence="1">
    <location>
        <begin position="478"/>
        <end position="491"/>
    </location>
</feature>
<feature type="region of interest" description="Disordered" evidence="1">
    <location>
        <begin position="351"/>
        <end position="402"/>
    </location>
</feature>
<feature type="compositionally biased region" description="Polar residues" evidence="1">
    <location>
        <begin position="367"/>
        <end position="402"/>
    </location>
</feature>
<gene>
    <name evidence="2" type="ORF">KI387_021732</name>
</gene>
<protein>
    <submittedName>
        <fullName evidence="2">Uncharacterized protein</fullName>
    </submittedName>
</protein>
<evidence type="ECO:0000256" key="1">
    <source>
        <dbReference type="SAM" id="MobiDB-lite"/>
    </source>
</evidence>
<dbReference type="Proteomes" id="UP000824469">
    <property type="component" value="Unassembled WGS sequence"/>
</dbReference>
<feature type="region of interest" description="Disordered" evidence="1">
    <location>
        <begin position="436"/>
        <end position="535"/>
    </location>
</feature>
<dbReference type="PANTHER" id="PTHR37736:SF1">
    <property type="entry name" value="GLYCINE-RICH PROTEIN"/>
    <property type="match status" value="1"/>
</dbReference>
<name>A0AA38GEK0_TAXCH</name>
<feature type="region of interest" description="Disordered" evidence="1">
    <location>
        <begin position="103"/>
        <end position="159"/>
    </location>
</feature>
<comment type="caution">
    <text evidence="2">The sequence shown here is derived from an EMBL/GenBank/DDBJ whole genome shotgun (WGS) entry which is preliminary data.</text>
</comment>
<dbReference type="PANTHER" id="PTHR37736">
    <property type="entry name" value="GLYCINE-RICH PROTEIN"/>
    <property type="match status" value="1"/>
</dbReference>
<feature type="compositionally biased region" description="Basic and acidic residues" evidence="1">
    <location>
        <begin position="103"/>
        <end position="135"/>
    </location>
</feature>
<evidence type="ECO:0000313" key="2">
    <source>
        <dbReference type="EMBL" id="KAH9319963.1"/>
    </source>
</evidence>
<feature type="non-terminal residue" evidence="2">
    <location>
        <position position="1"/>
    </location>
</feature>
<feature type="compositionally biased region" description="Low complexity" evidence="1">
    <location>
        <begin position="492"/>
        <end position="507"/>
    </location>
</feature>
<dbReference type="EMBL" id="JAHRHJ020000004">
    <property type="protein sequence ID" value="KAH9319963.1"/>
    <property type="molecule type" value="Genomic_DNA"/>
</dbReference>
<feature type="compositionally biased region" description="Low complexity" evidence="1">
    <location>
        <begin position="441"/>
        <end position="459"/>
    </location>
</feature>
<organism evidence="2 3">
    <name type="scientific">Taxus chinensis</name>
    <name type="common">Chinese yew</name>
    <name type="synonym">Taxus wallichiana var. chinensis</name>
    <dbReference type="NCBI Taxonomy" id="29808"/>
    <lineage>
        <taxon>Eukaryota</taxon>
        <taxon>Viridiplantae</taxon>
        <taxon>Streptophyta</taxon>
        <taxon>Embryophyta</taxon>
        <taxon>Tracheophyta</taxon>
        <taxon>Spermatophyta</taxon>
        <taxon>Pinopsida</taxon>
        <taxon>Pinidae</taxon>
        <taxon>Conifers II</taxon>
        <taxon>Cupressales</taxon>
        <taxon>Taxaceae</taxon>
        <taxon>Taxus</taxon>
    </lineage>
</organism>
<reference evidence="2 3" key="1">
    <citation type="journal article" date="2021" name="Nat. Plants">
        <title>The Taxus genome provides insights into paclitaxel biosynthesis.</title>
        <authorList>
            <person name="Xiong X."/>
            <person name="Gou J."/>
            <person name="Liao Q."/>
            <person name="Li Y."/>
            <person name="Zhou Q."/>
            <person name="Bi G."/>
            <person name="Li C."/>
            <person name="Du R."/>
            <person name="Wang X."/>
            <person name="Sun T."/>
            <person name="Guo L."/>
            <person name="Liang H."/>
            <person name="Lu P."/>
            <person name="Wu Y."/>
            <person name="Zhang Z."/>
            <person name="Ro D.K."/>
            <person name="Shang Y."/>
            <person name="Huang S."/>
            <person name="Yan J."/>
        </authorList>
    </citation>
    <scope>NUCLEOTIDE SEQUENCE [LARGE SCALE GENOMIC DNA]</scope>
    <source>
        <strain evidence="2">Ta-2019</strain>
    </source>
</reference>
<feature type="region of interest" description="Disordered" evidence="1">
    <location>
        <begin position="1"/>
        <end position="23"/>
    </location>
</feature>
<dbReference type="AlphaFoldDB" id="A0AA38GEK0"/>
<sequence length="535" mass="60556">KKSSMASSEAVPGTPDGSVNSSILHKEGPVLCFINKRLRALKKKYSRILQIEENKSKGKTINKEQEDVLQSKIGVVALIEEFEKLKQPLSIAVKEELAERERELMRRDEDGSSANEKENIFPNEKENSSANEKENNSANGETIETEEPNRKDVPLNGCSEKTSKVSEEGFITNEQSPDSLAELLKFIYFSQLFHLTSHEDFASMMWTKMHERISCLSYDYVTEDATDHLNEEDLDGLSILGSLLTSRPSNLTLSHKDALLNCLHHAKQWLHNSDQLMHPNIPISYSSLRDKLNRITSSEYFVMTPELKIFNRQNADAATQNVPNVMLHEFPTEDEVLQMEGGPNYFQHQNQTETEQENYQDEESCNAVGNSEGSNSVGDGNTSFQHAGEKNSSSEILQNESNQIHTSPVLELKQDESYNMQLHSLPQLSQLNEQYDEKHLSQQQNSGQQPQQRQWSQQQYYARNGGMLRSNQRQRGGRSMGYAGGGRGNRGGRVSYSDGYGQYYDQGTQPHRNYYTRRGQGGRGVGPRQAIAFQE</sequence>
<accession>A0AA38GEK0</accession>
<keyword evidence="3" id="KW-1185">Reference proteome</keyword>